<name>A0A1F8F6E4_9BACT</name>
<feature type="transmembrane region" description="Helical" evidence="1">
    <location>
        <begin position="12"/>
        <end position="33"/>
    </location>
</feature>
<evidence type="ECO:0000313" key="3">
    <source>
        <dbReference type="Proteomes" id="UP000177167"/>
    </source>
</evidence>
<evidence type="ECO:0000256" key="1">
    <source>
        <dbReference type="SAM" id="Phobius"/>
    </source>
</evidence>
<evidence type="ECO:0000313" key="2">
    <source>
        <dbReference type="EMBL" id="OGN08715.1"/>
    </source>
</evidence>
<keyword evidence="1" id="KW-0472">Membrane</keyword>
<organism evidence="2 3">
    <name type="scientific">Candidatus Yanofskybacteria bacterium RIFCSPHIGHO2_02_FULL_41_11</name>
    <dbReference type="NCBI Taxonomy" id="1802675"/>
    <lineage>
        <taxon>Bacteria</taxon>
        <taxon>Candidatus Yanofskyibacteriota</taxon>
    </lineage>
</organism>
<keyword evidence="1" id="KW-1133">Transmembrane helix</keyword>
<gene>
    <name evidence="2" type="ORF">A3J46_06615</name>
</gene>
<proteinExistence type="predicted"/>
<evidence type="ECO:0008006" key="4">
    <source>
        <dbReference type="Google" id="ProtNLM"/>
    </source>
</evidence>
<protein>
    <recommendedName>
        <fullName evidence="4">Peptidase M48 domain-containing protein</fullName>
    </recommendedName>
</protein>
<dbReference type="EMBL" id="MGJP01000055">
    <property type="protein sequence ID" value="OGN08715.1"/>
    <property type="molecule type" value="Genomic_DNA"/>
</dbReference>
<keyword evidence="1" id="KW-0812">Transmembrane</keyword>
<sequence length="183" mass="21030">MSIIFLIFDLKGVVLFIKTWVFIMFLATIDFGLNMLRPQLLSWPLERVDQEKYQIAEKLNYNPLVKKGPYTFWVSYSPLFNLRTASMAVNPRWQGNIFLSLSSLKEGPHFDAAIAHEMGHFEGCPPKNICFSDFDADEFAAKMVGPEKTLALLRYMSKTHGEYEGGNQRIHAMENRVISTESR</sequence>
<accession>A0A1F8F6E4</accession>
<dbReference type="Proteomes" id="UP000177167">
    <property type="component" value="Unassembled WGS sequence"/>
</dbReference>
<reference evidence="2 3" key="1">
    <citation type="journal article" date="2016" name="Nat. Commun.">
        <title>Thousands of microbial genomes shed light on interconnected biogeochemical processes in an aquifer system.</title>
        <authorList>
            <person name="Anantharaman K."/>
            <person name="Brown C.T."/>
            <person name="Hug L.A."/>
            <person name="Sharon I."/>
            <person name="Castelle C.J."/>
            <person name="Probst A.J."/>
            <person name="Thomas B.C."/>
            <person name="Singh A."/>
            <person name="Wilkins M.J."/>
            <person name="Karaoz U."/>
            <person name="Brodie E.L."/>
            <person name="Williams K.H."/>
            <person name="Hubbard S.S."/>
            <person name="Banfield J.F."/>
        </authorList>
    </citation>
    <scope>NUCLEOTIDE SEQUENCE [LARGE SCALE GENOMIC DNA]</scope>
</reference>
<comment type="caution">
    <text evidence="2">The sequence shown here is derived from an EMBL/GenBank/DDBJ whole genome shotgun (WGS) entry which is preliminary data.</text>
</comment>
<dbReference type="AlphaFoldDB" id="A0A1F8F6E4"/>